<evidence type="ECO:0000313" key="3">
    <source>
        <dbReference type="Proteomes" id="UP000256388"/>
    </source>
</evidence>
<keyword evidence="3" id="KW-1185">Reference proteome</keyword>
<sequence length="393" mass="42990">MMRLKHTLLICLTILCLGNIAGCSGKPSTDATTKNNQTAAKLNPKAVVVNPFTGTELYSYSPEQEALGIITVTSTDNLGADNVVFTGKLSNIPNQIPFAYTTYAPQVSVQLHQDGSDQMLRTFNSLGSIAGSGGEQAIAFPEVTYGDYSLDSHLYVGNLDNVGFSTSVYELKDYLNQWVIDPLFVETLDGQPSGVWYTTSGWGVGGPGMFFPVTRGLYYFDTASANVKEYLGDDQSLQGLSPDRTMAGSIPTSSYLDHDMTITNLVTHWMLRFPLRATSDQGSGLVTFAQDNQHAAWLEVGTSPYDEYEYTYVVRVGSLAAGEIEFEIDENAVAQALQFSDLDSIQPVGWLDSNTLLIQARGLDWNDARIANLNLEDHSLVEFCRGSFIGFIY</sequence>
<accession>A0A3E0A539</accession>
<proteinExistence type="predicted"/>
<comment type="caution">
    <text evidence="2">The sequence shown here is derived from an EMBL/GenBank/DDBJ whole genome shotgun (WGS) entry which is preliminary data.</text>
</comment>
<keyword evidence="1" id="KW-0732">Signal</keyword>
<gene>
    <name evidence="2" type="ORF">DFR64_3086</name>
</gene>
<dbReference type="Proteomes" id="UP000256388">
    <property type="component" value="Unassembled WGS sequence"/>
</dbReference>
<feature type="signal peptide" evidence="1">
    <location>
        <begin position="1"/>
        <end position="21"/>
    </location>
</feature>
<evidence type="ECO:0000313" key="2">
    <source>
        <dbReference type="EMBL" id="REG04735.1"/>
    </source>
</evidence>
<feature type="chain" id="PRO_5017553253" evidence="1">
    <location>
        <begin position="22"/>
        <end position="393"/>
    </location>
</feature>
<reference evidence="2 3" key="1">
    <citation type="submission" date="2018-08" db="EMBL/GenBank/DDBJ databases">
        <title>Genomic Encyclopedia of Type Strains, Phase IV (KMG-IV): sequencing the most valuable type-strain genomes for metagenomic binning, comparative biology and taxonomic classification.</title>
        <authorList>
            <person name="Goeker M."/>
        </authorList>
    </citation>
    <scope>NUCLEOTIDE SEQUENCE [LARGE SCALE GENOMIC DNA]</scope>
    <source>
        <strain evidence="2 3">DSM 23923</strain>
    </source>
</reference>
<protein>
    <submittedName>
        <fullName evidence="2">Uncharacterized protein</fullName>
    </submittedName>
</protein>
<dbReference type="AlphaFoldDB" id="A0A3E0A539"/>
<dbReference type="RefSeq" id="WP_116226329.1">
    <property type="nucleotide sequence ID" value="NZ_AP018437.1"/>
</dbReference>
<organism evidence="2 3">
    <name type="scientific">Pelolinea submarina</name>
    <dbReference type="NCBI Taxonomy" id="913107"/>
    <lineage>
        <taxon>Bacteria</taxon>
        <taxon>Bacillati</taxon>
        <taxon>Chloroflexota</taxon>
        <taxon>Anaerolineae</taxon>
        <taxon>Anaerolineales</taxon>
        <taxon>Anaerolineaceae</taxon>
        <taxon>Pelolinea</taxon>
    </lineage>
</organism>
<evidence type="ECO:0000256" key="1">
    <source>
        <dbReference type="SAM" id="SignalP"/>
    </source>
</evidence>
<dbReference type="EMBL" id="QUMS01000006">
    <property type="protein sequence ID" value="REG04735.1"/>
    <property type="molecule type" value="Genomic_DNA"/>
</dbReference>
<name>A0A3E0A539_9CHLR</name>